<protein>
    <submittedName>
        <fullName evidence="1">Uncharacterized protein</fullName>
    </submittedName>
</protein>
<accession>A0AA39MDW3</accession>
<evidence type="ECO:0000313" key="1">
    <source>
        <dbReference type="EMBL" id="KAK0430144.1"/>
    </source>
</evidence>
<dbReference type="Proteomes" id="UP001175226">
    <property type="component" value="Unassembled WGS sequence"/>
</dbReference>
<sequence>MGISQLKPLPPPSLLVISPLFSSMSSSIEYCRSVTSEPYEPTPMPPELTFKEYKVLVNEWAFMEEHYSAAVGAHEEWKVEKAKEAHEKKLRMDQEVRKAKVDALREAAEKKKVLGLA</sequence>
<evidence type="ECO:0000313" key="2">
    <source>
        <dbReference type="Proteomes" id="UP001175226"/>
    </source>
</evidence>
<comment type="caution">
    <text evidence="1">The sequence shown here is derived from an EMBL/GenBank/DDBJ whole genome shotgun (WGS) entry which is preliminary data.</text>
</comment>
<gene>
    <name evidence="1" type="ORF">EV421DRAFT_2042013</name>
</gene>
<organism evidence="1 2">
    <name type="scientific">Armillaria borealis</name>
    <dbReference type="NCBI Taxonomy" id="47425"/>
    <lineage>
        <taxon>Eukaryota</taxon>
        <taxon>Fungi</taxon>
        <taxon>Dikarya</taxon>
        <taxon>Basidiomycota</taxon>
        <taxon>Agaricomycotina</taxon>
        <taxon>Agaricomycetes</taxon>
        <taxon>Agaricomycetidae</taxon>
        <taxon>Agaricales</taxon>
        <taxon>Marasmiineae</taxon>
        <taxon>Physalacriaceae</taxon>
        <taxon>Armillaria</taxon>
    </lineage>
</organism>
<proteinExistence type="predicted"/>
<dbReference type="AlphaFoldDB" id="A0AA39MDW3"/>
<keyword evidence="2" id="KW-1185">Reference proteome</keyword>
<dbReference type="EMBL" id="JAUEPT010000166">
    <property type="protein sequence ID" value="KAK0430144.1"/>
    <property type="molecule type" value="Genomic_DNA"/>
</dbReference>
<name>A0AA39MDW3_9AGAR</name>
<reference evidence="1" key="1">
    <citation type="submission" date="2023-06" db="EMBL/GenBank/DDBJ databases">
        <authorList>
            <consortium name="Lawrence Berkeley National Laboratory"/>
            <person name="Ahrendt S."/>
            <person name="Sahu N."/>
            <person name="Indic B."/>
            <person name="Wong-Bajracharya J."/>
            <person name="Merenyi Z."/>
            <person name="Ke H.-M."/>
            <person name="Monk M."/>
            <person name="Kocsube S."/>
            <person name="Drula E."/>
            <person name="Lipzen A."/>
            <person name="Balint B."/>
            <person name="Henrissat B."/>
            <person name="Andreopoulos B."/>
            <person name="Martin F.M."/>
            <person name="Harder C.B."/>
            <person name="Rigling D."/>
            <person name="Ford K.L."/>
            <person name="Foster G.D."/>
            <person name="Pangilinan J."/>
            <person name="Papanicolaou A."/>
            <person name="Barry K."/>
            <person name="LaButti K."/>
            <person name="Viragh M."/>
            <person name="Koriabine M."/>
            <person name="Yan M."/>
            <person name="Riley R."/>
            <person name="Champramary S."/>
            <person name="Plett K.L."/>
            <person name="Tsai I.J."/>
            <person name="Slot J."/>
            <person name="Sipos G."/>
            <person name="Plett J."/>
            <person name="Nagy L.G."/>
            <person name="Grigoriev I.V."/>
        </authorList>
    </citation>
    <scope>NUCLEOTIDE SEQUENCE</scope>
    <source>
        <strain evidence="1">FPL87.14</strain>
    </source>
</reference>